<keyword evidence="2" id="KW-1185">Reference proteome</keyword>
<reference evidence="1" key="1">
    <citation type="submission" date="2020-05" db="EMBL/GenBank/DDBJ databases">
        <title>Large-scale comparative analyses of tick genomes elucidate their genetic diversity and vector capacities.</title>
        <authorList>
            <person name="Jia N."/>
            <person name="Wang J."/>
            <person name="Shi W."/>
            <person name="Du L."/>
            <person name="Sun Y."/>
            <person name="Zhan W."/>
            <person name="Jiang J."/>
            <person name="Wang Q."/>
            <person name="Zhang B."/>
            <person name="Ji P."/>
            <person name="Sakyi L.B."/>
            <person name="Cui X."/>
            <person name="Yuan T."/>
            <person name="Jiang B."/>
            <person name="Yang W."/>
            <person name="Lam T.T.-Y."/>
            <person name="Chang Q."/>
            <person name="Ding S."/>
            <person name="Wang X."/>
            <person name="Zhu J."/>
            <person name="Ruan X."/>
            <person name="Zhao L."/>
            <person name="Wei J."/>
            <person name="Que T."/>
            <person name="Du C."/>
            <person name="Cheng J."/>
            <person name="Dai P."/>
            <person name="Han X."/>
            <person name="Huang E."/>
            <person name="Gao Y."/>
            <person name="Liu J."/>
            <person name="Shao H."/>
            <person name="Ye R."/>
            <person name="Li L."/>
            <person name="Wei W."/>
            <person name="Wang X."/>
            <person name="Wang C."/>
            <person name="Yang T."/>
            <person name="Huo Q."/>
            <person name="Li W."/>
            <person name="Guo W."/>
            <person name="Chen H."/>
            <person name="Zhou L."/>
            <person name="Ni X."/>
            <person name="Tian J."/>
            <person name="Zhou Y."/>
            <person name="Sheng Y."/>
            <person name="Liu T."/>
            <person name="Pan Y."/>
            <person name="Xia L."/>
            <person name="Li J."/>
            <person name="Zhao F."/>
            <person name="Cao W."/>
        </authorList>
    </citation>
    <scope>NUCLEOTIDE SEQUENCE</scope>
    <source>
        <strain evidence="1">Dsil-2018</strain>
    </source>
</reference>
<name>A0ACB8DLW3_DERSI</name>
<accession>A0ACB8DLW3</accession>
<comment type="caution">
    <text evidence="1">The sequence shown here is derived from an EMBL/GenBank/DDBJ whole genome shotgun (WGS) entry which is preliminary data.</text>
</comment>
<gene>
    <name evidence="1" type="ORF">HPB49_001962</name>
</gene>
<sequence>MTFWEYTLTGFNDFLEQRRVALAEPMPTSRVCSICGRVPSSAVLLPCCHVLCEECRGEVFEGMECPYDGTAFTEGQLVRLRFELSDLEQLRVVCVVGGKKCAAFAGKLCDLKDHLRHCRSGEVKCTKCQRSVARDVAVDHYRHCCDGNAPQHSSSDARVRRAVEEVRGIKDGLESLRQRAFGERGGDEDLVNEANDLVERLTSLDRALCEAQENASGVDREAVSLQSLTNKQMAPGPFRPASKPGVFHTICKFTNVYAARDLLSQNKKEHRISTEVYTLSGYTFKLDCKFSLSGSEGNEEVNVRIILFLYDGDWVDFVQWPFSKKVSLVIAHPRDETKDIRLTIDMKEFKFTKKPRPGGWNWGNWTEKKNWNDIELQGYVVKGTLYINVEFE</sequence>
<organism evidence="1 2">
    <name type="scientific">Dermacentor silvarum</name>
    <name type="common">Tick</name>
    <dbReference type="NCBI Taxonomy" id="543639"/>
    <lineage>
        <taxon>Eukaryota</taxon>
        <taxon>Metazoa</taxon>
        <taxon>Ecdysozoa</taxon>
        <taxon>Arthropoda</taxon>
        <taxon>Chelicerata</taxon>
        <taxon>Arachnida</taxon>
        <taxon>Acari</taxon>
        <taxon>Parasitiformes</taxon>
        <taxon>Ixodida</taxon>
        <taxon>Ixodoidea</taxon>
        <taxon>Ixodidae</taxon>
        <taxon>Rhipicephalinae</taxon>
        <taxon>Dermacentor</taxon>
    </lineage>
</organism>
<evidence type="ECO:0000313" key="2">
    <source>
        <dbReference type="Proteomes" id="UP000821865"/>
    </source>
</evidence>
<protein>
    <submittedName>
        <fullName evidence="1">Uncharacterized protein</fullName>
    </submittedName>
</protein>
<proteinExistence type="predicted"/>
<evidence type="ECO:0000313" key="1">
    <source>
        <dbReference type="EMBL" id="KAH7973514.1"/>
    </source>
</evidence>
<dbReference type="Proteomes" id="UP000821865">
    <property type="component" value="Chromosome 10"/>
</dbReference>
<dbReference type="EMBL" id="CM023479">
    <property type="protein sequence ID" value="KAH7973514.1"/>
    <property type="molecule type" value="Genomic_DNA"/>
</dbReference>